<keyword evidence="1" id="KW-1133">Transmembrane helix</keyword>
<keyword evidence="4" id="KW-1185">Reference proteome</keyword>
<accession>L0DM54</accession>
<proteinExistence type="predicted"/>
<dbReference type="InterPro" id="IPR005074">
    <property type="entry name" value="Peptidase_C39"/>
</dbReference>
<sequence>MKLQPHDKAPLIVRALVITTLALGNLLFLTGQTSAADTVIETPEHYRKESKWQVGPYCGPSSLYVFFQLLDKGVSLDRIAELCKVTDEGCSLEDLRRAALALGVKTQMVRGTSEELAKLTMPLIIHSSVGLDDSEGSGHFFVLCGKDNAYGGKYLLIDPSSGQMVYRDTIDGRNWSGYALMATPPWYVATAKNCLYLLLTALAVTACFIAFRRQNEPSVALSQNAAITPAPGV</sequence>
<dbReference type="AlphaFoldDB" id="L0DM54"/>
<evidence type="ECO:0000313" key="4">
    <source>
        <dbReference type="Proteomes" id="UP000010798"/>
    </source>
</evidence>
<dbReference type="KEGG" id="saci:Sinac_5639"/>
<evidence type="ECO:0000313" key="3">
    <source>
        <dbReference type="EMBL" id="AGA29771.1"/>
    </source>
</evidence>
<dbReference type="GO" id="GO:0016020">
    <property type="term" value="C:membrane"/>
    <property type="evidence" value="ECO:0007669"/>
    <property type="project" value="InterPro"/>
</dbReference>
<dbReference type="STRING" id="886293.Sinac_5639"/>
<dbReference type="PROSITE" id="PS50990">
    <property type="entry name" value="PEPTIDASE_C39"/>
    <property type="match status" value="1"/>
</dbReference>
<dbReference type="Proteomes" id="UP000010798">
    <property type="component" value="Chromosome"/>
</dbReference>
<dbReference type="RefSeq" id="WP_015248869.1">
    <property type="nucleotide sequence ID" value="NC_019892.1"/>
</dbReference>
<reference evidence="3 4" key="1">
    <citation type="submission" date="2012-02" db="EMBL/GenBank/DDBJ databases">
        <title>Complete sequence of chromosome of Singulisphaera acidiphila DSM 18658.</title>
        <authorList>
            <consortium name="US DOE Joint Genome Institute (JGI-PGF)"/>
            <person name="Lucas S."/>
            <person name="Copeland A."/>
            <person name="Lapidus A."/>
            <person name="Glavina del Rio T."/>
            <person name="Dalin E."/>
            <person name="Tice H."/>
            <person name="Bruce D."/>
            <person name="Goodwin L."/>
            <person name="Pitluck S."/>
            <person name="Peters L."/>
            <person name="Ovchinnikova G."/>
            <person name="Chertkov O."/>
            <person name="Kyrpides N."/>
            <person name="Mavromatis K."/>
            <person name="Ivanova N."/>
            <person name="Brettin T."/>
            <person name="Detter J.C."/>
            <person name="Han C."/>
            <person name="Larimer F."/>
            <person name="Land M."/>
            <person name="Hauser L."/>
            <person name="Markowitz V."/>
            <person name="Cheng J.-F."/>
            <person name="Hugenholtz P."/>
            <person name="Woyke T."/>
            <person name="Wu D."/>
            <person name="Tindall B."/>
            <person name="Pomrenke H."/>
            <person name="Brambilla E."/>
            <person name="Klenk H.-P."/>
            <person name="Eisen J.A."/>
        </authorList>
    </citation>
    <scope>NUCLEOTIDE SEQUENCE [LARGE SCALE GENOMIC DNA]</scope>
    <source>
        <strain evidence="4">ATCC BAA-1392 / DSM 18658 / VKM B-2454 / MOB10</strain>
    </source>
</reference>
<dbReference type="OrthoDB" id="10019873at2"/>
<keyword evidence="1" id="KW-0812">Transmembrane</keyword>
<name>L0DM54_SINAD</name>
<keyword evidence="1" id="KW-0472">Membrane</keyword>
<evidence type="ECO:0000259" key="2">
    <source>
        <dbReference type="PROSITE" id="PS50990"/>
    </source>
</evidence>
<evidence type="ECO:0000256" key="1">
    <source>
        <dbReference type="SAM" id="Phobius"/>
    </source>
</evidence>
<protein>
    <submittedName>
        <fullName evidence="3">ABC-type bacteriocin/lantibiotic exporter with N-terminal double-glycine peptidase domain</fullName>
    </submittedName>
</protein>
<dbReference type="Pfam" id="PF03412">
    <property type="entry name" value="Peptidase_C39"/>
    <property type="match status" value="1"/>
</dbReference>
<feature type="transmembrane region" description="Helical" evidence="1">
    <location>
        <begin position="195"/>
        <end position="211"/>
    </location>
</feature>
<feature type="domain" description="Peptidase C39" evidence="2">
    <location>
        <begin position="53"/>
        <end position="182"/>
    </location>
</feature>
<dbReference type="GO" id="GO:0006508">
    <property type="term" value="P:proteolysis"/>
    <property type="evidence" value="ECO:0007669"/>
    <property type="project" value="InterPro"/>
</dbReference>
<dbReference type="HOGENOM" id="CLU_1189269_0_0_0"/>
<dbReference type="GO" id="GO:0005524">
    <property type="term" value="F:ATP binding"/>
    <property type="evidence" value="ECO:0007669"/>
    <property type="project" value="InterPro"/>
</dbReference>
<dbReference type="Gene3D" id="3.90.70.10">
    <property type="entry name" value="Cysteine proteinases"/>
    <property type="match status" value="1"/>
</dbReference>
<dbReference type="EMBL" id="CP003364">
    <property type="protein sequence ID" value="AGA29771.1"/>
    <property type="molecule type" value="Genomic_DNA"/>
</dbReference>
<dbReference type="GO" id="GO:0008233">
    <property type="term" value="F:peptidase activity"/>
    <property type="evidence" value="ECO:0007669"/>
    <property type="project" value="InterPro"/>
</dbReference>
<organism evidence="3 4">
    <name type="scientific">Singulisphaera acidiphila (strain ATCC BAA-1392 / DSM 18658 / VKM B-2454 / MOB10)</name>
    <dbReference type="NCBI Taxonomy" id="886293"/>
    <lineage>
        <taxon>Bacteria</taxon>
        <taxon>Pseudomonadati</taxon>
        <taxon>Planctomycetota</taxon>
        <taxon>Planctomycetia</taxon>
        <taxon>Isosphaerales</taxon>
        <taxon>Isosphaeraceae</taxon>
        <taxon>Singulisphaera</taxon>
    </lineage>
</organism>
<gene>
    <name evidence="3" type="ordered locus">Sinac_5639</name>
</gene>
<dbReference type="eggNOG" id="COG3271">
    <property type="taxonomic scope" value="Bacteria"/>
</dbReference>